<accession>A0A392T6C8</accession>
<evidence type="ECO:0000313" key="2">
    <source>
        <dbReference type="Proteomes" id="UP000265520"/>
    </source>
</evidence>
<name>A0A392T6C8_9FABA</name>
<dbReference type="EMBL" id="LXQA010515711">
    <property type="protein sequence ID" value="MCI56651.1"/>
    <property type="molecule type" value="Genomic_DNA"/>
</dbReference>
<keyword evidence="2" id="KW-1185">Reference proteome</keyword>
<proteinExistence type="predicted"/>
<protein>
    <submittedName>
        <fullName evidence="1">Uncharacterized protein</fullName>
    </submittedName>
</protein>
<feature type="non-terminal residue" evidence="1">
    <location>
        <position position="1"/>
    </location>
</feature>
<dbReference type="Proteomes" id="UP000265520">
    <property type="component" value="Unassembled WGS sequence"/>
</dbReference>
<sequence length="49" mass="5450">ELSISCGARVRVYRSTWKGAARWSIRAGSLTRRSEQGCLLVVPSRSVRS</sequence>
<reference evidence="1 2" key="1">
    <citation type="journal article" date="2018" name="Front. Plant Sci.">
        <title>Red Clover (Trifolium pratense) and Zigzag Clover (T. medium) - A Picture of Genomic Similarities and Differences.</title>
        <authorList>
            <person name="Dluhosova J."/>
            <person name="Istvanek J."/>
            <person name="Nedelnik J."/>
            <person name="Repkova J."/>
        </authorList>
    </citation>
    <scope>NUCLEOTIDE SEQUENCE [LARGE SCALE GENOMIC DNA]</scope>
    <source>
        <strain evidence="2">cv. 10/8</strain>
        <tissue evidence="1">Leaf</tissue>
    </source>
</reference>
<comment type="caution">
    <text evidence="1">The sequence shown here is derived from an EMBL/GenBank/DDBJ whole genome shotgun (WGS) entry which is preliminary data.</text>
</comment>
<evidence type="ECO:0000313" key="1">
    <source>
        <dbReference type="EMBL" id="MCI56651.1"/>
    </source>
</evidence>
<organism evidence="1 2">
    <name type="scientific">Trifolium medium</name>
    <dbReference type="NCBI Taxonomy" id="97028"/>
    <lineage>
        <taxon>Eukaryota</taxon>
        <taxon>Viridiplantae</taxon>
        <taxon>Streptophyta</taxon>
        <taxon>Embryophyta</taxon>
        <taxon>Tracheophyta</taxon>
        <taxon>Spermatophyta</taxon>
        <taxon>Magnoliopsida</taxon>
        <taxon>eudicotyledons</taxon>
        <taxon>Gunneridae</taxon>
        <taxon>Pentapetalae</taxon>
        <taxon>rosids</taxon>
        <taxon>fabids</taxon>
        <taxon>Fabales</taxon>
        <taxon>Fabaceae</taxon>
        <taxon>Papilionoideae</taxon>
        <taxon>50 kb inversion clade</taxon>
        <taxon>NPAAA clade</taxon>
        <taxon>Hologalegina</taxon>
        <taxon>IRL clade</taxon>
        <taxon>Trifolieae</taxon>
        <taxon>Trifolium</taxon>
    </lineage>
</organism>
<dbReference type="AlphaFoldDB" id="A0A392T6C8"/>